<feature type="domain" description="XdhC- CoxI" evidence="1">
    <location>
        <begin position="21"/>
        <end position="88"/>
    </location>
</feature>
<dbReference type="Pfam" id="PF13478">
    <property type="entry name" value="XdhC_C"/>
    <property type="match status" value="1"/>
</dbReference>
<dbReference type="GO" id="GO:0004854">
    <property type="term" value="F:xanthine dehydrogenase activity"/>
    <property type="evidence" value="ECO:0007669"/>
    <property type="project" value="UniProtKB-EC"/>
</dbReference>
<evidence type="ECO:0000313" key="4">
    <source>
        <dbReference type="Proteomes" id="UP001162834"/>
    </source>
</evidence>
<dbReference type="Gene3D" id="3.40.50.720">
    <property type="entry name" value="NAD(P)-binding Rossmann-like Domain"/>
    <property type="match status" value="1"/>
</dbReference>
<protein>
    <submittedName>
        <fullName evidence="3">Xanthine dehydrogenase subunit A</fullName>
        <ecNumber evidence="3">1.17.1.4</ecNumber>
    </submittedName>
</protein>
<dbReference type="EMBL" id="CP087164">
    <property type="protein sequence ID" value="UGS35931.1"/>
    <property type="molecule type" value="Genomic_DNA"/>
</dbReference>
<evidence type="ECO:0000259" key="1">
    <source>
        <dbReference type="Pfam" id="PF02625"/>
    </source>
</evidence>
<reference evidence="3" key="1">
    <citation type="journal article" date="2022" name="Int. J. Syst. Evol. Microbiol.">
        <title>Pseudomonas aegrilactucae sp. nov. and Pseudomonas morbosilactucae sp. nov., pathogens causing bacterial rot of lettuce in Japan.</title>
        <authorList>
            <person name="Sawada H."/>
            <person name="Fujikawa T."/>
            <person name="Satou M."/>
        </authorList>
    </citation>
    <scope>NUCLEOTIDE SEQUENCE</scope>
    <source>
        <strain evidence="3">0166_1</strain>
    </source>
</reference>
<feature type="domain" description="XdhC Rossmann" evidence="2">
    <location>
        <begin position="213"/>
        <end position="356"/>
    </location>
</feature>
<evidence type="ECO:0000259" key="2">
    <source>
        <dbReference type="Pfam" id="PF13478"/>
    </source>
</evidence>
<dbReference type="EC" id="1.17.1.4" evidence="3"/>
<organism evidence="3 4">
    <name type="scientific">Capillimicrobium parvum</name>
    <dbReference type="NCBI Taxonomy" id="2884022"/>
    <lineage>
        <taxon>Bacteria</taxon>
        <taxon>Bacillati</taxon>
        <taxon>Actinomycetota</taxon>
        <taxon>Thermoleophilia</taxon>
        <taxon>Solirubrobacterales</taxon>
        <taxon>Capillimicrobiaceae</taxon>
        <taxon>Capillimicrobium</taxon>
    </lineage>
</organism>
<dbReference type="InterPro" id="IPR052698">
    <property type="entry name" value="MoCofactor_Util/Proc"/>
</dbReference>
<gene>
    <name evidence="3" type="primary">pucA</name>
    <name evidence="3" type="ORF">DSM104329_02328</name>
</gene>
<dbReference type="RefSeq" id="WP_259315609.1">
    <property type="nucleotide sequence ID" value="NZ_CP087164.1"/>
</dbReference>
<sequence>MGASESMGGTARAVLDVAEAWVRDGERVALAMVAGTKKSAPRPVGTKMAVSSSGQIEGAVSGGCVEGAVVEEAESVMATGEPRLLHYGISDAEAWDVGLQCGGEIAVWVEPFAMPSESEADDTPERLSAAFRDLQRAGRRAALVTLMRGPRPGAKLLRLDDGTHRGTLGDERADALAAGYADEMMWAGSSKLFEEADDDLALFVDVSAPAPRLFIFGAVDFSTALCTLARFLGWRPFVIDPRGRFAQPARFPDAEQVVAEWPQTAFERLGGIDRATSVVVLTHDPKLDDAALRAALASDAPYIGAMGSRTAQAARRERLLEAGIDESLLERISAPVGLNVGALTPEETALSIMGEIVALQRGRDGGRLANAATRIHPTTAGIGNER</sequence>
<dbReference type="AlphaFoldDB" id="A0A9E6XY46"/>
<accession>A0A9E6XY46</accession>
<dbReference type="KEGG" id="sbae:DSM104329_02328"/>
<dbReference type="PANTHER" id="PTHR30388">
    <property type="entry name" value="ALDEHYDE OXIDOREDUCTASE MOLYBDENUM COFACTOR ASSEMBLY PROTEIN"/>
    <property type="match status" value="1"/>
</dbReference>
<proteinExistence type="predicted"/>
<feature type="domain" description="XdhC- CoxI" evidence="1">
    <location>
        <begin position="135"/>
        <end position="192"/>
    </location>
</feature>
<dbReference type="Proteomes" id="UP001162834">
    <property type="component" value="Chromosome"/>
</dbReference>
<name>A0A9E6XY46_9ACTN</name>
<keyword evidence="4" id="KW-1185">Reference proteome</keyword>
<dbReference type="PANTHER" id="PTHR30388:SF4">
    <property type="entry name" value="MOLYBDENUM COFACTOR INSERTION CHAPERONE PAOD"/>
    <property type="match status" value="1"/>
</dbReference>
<dbReference type="Pfam" id="PF02625">
    <property type="entry name" value="XdhC_CoxI"/>
    <property type="match status" value="2"/>
</dbReference>
<dbReference type="InterPro" id="IPR027051">
    <property type="entry name" value="XdhC_Rossmann_dom"/>
</dbReference>
<keyword evidence="3" id="KW-0560">Oxidoreductase</keyword>
<evidence type="ECO:0000313" key="3">
    <source>
        <dbReference type="EMBL" id="UGS35931.1"/>
    </source>
</evidence>
<dbReference type="InterPro" id="IPR003777">
    <property type="entry name" value="XdhC_CoxI"/>
</dbReference>